<dbReference type="InterPro" id="IPR018499">
    <property type="entry name" value="Tetraspanin/Peripherin"/>
</dbReference>
<dbReference type="AlphaFoldDB" id="A0AAV2T236"/>
<dbReference type="Proteomes" id="UP001497525">
    <property type="component" value="Unassembled WGS sequence"/>
</dbReference>
<accession>A0AAV2T236</accession>
<proteinExistence type="inferred from homology"/>
<keyword evidence="5 7" id="KW-0472">Membrane</keyword>
<feature type="transmembrane region" description="Helical" evidence="7">
    <location>
        <begin position="224"/>
        <end position="247"/>
    </location>
</feature>
<gene>
    <name evidence="8" type="ORF">CDAUBV1_LOCUS301</name>
</gene>
<comment type="subcellular location">
    <subcellularLocation>
        <location evidence="1 7">Membrane</location>
        <topology evidence="1 7">Multi-pass membrane protein</topology>
    </subcellularLocation>
</comment>
<evidence type="ECO:0000313" key="8">
    <source>
        <dbReference type="EMBL" id="CAL5129373.1"/>
    </source>
</evidence>
<evidence type="ECO:0000256" key="4">
    <source>
        <dbReference type="ARBA" id="ARBA00022989"/>
    </source>
</evidence>
<keyword evidence="3 7" id="KW-0812">Transmembrane</keyword>
<sequence length="261" mass="28862">MVSENSSLDKKGRSVVLKWIPFIARPFLIVFNLIFVFFGIGLLMAGVISMTHLRSYVRTLGPDLSVVPVLFAALGCVVILVSVMGVLGGITMNSFVLACYSGLMLVLIFGELALGFVTMKEQQSVENETKIRVMKAMAFYNFQQASKITVDAIQKWLKCCGIVDYRDWITVLGKSEVPASCCVTPGNCQRMYNLTDSNKPPFGVRTNGCRTALNTWMRNNMGKVTFVVLLLCGLQILGVVLGVLLVCSTKMKWMSEEKDLK</sequence>
<dbReference type="CDD" id="cd03127">
    <property type="entry name" value="tetraspanin_LEL"/>
    <property type="match status" value="1"/>
</dbReference>
<keyword evidence="4 7" id="KW-1133">Transmembrane helix</keyword>
<dbReference type="SUPFAM" id="SSF48652">
    <property type="entry name" value="Tetraspanin"/>
    <property type="match status" value="1"/>
</dbReference>
<dbReference type="Gene3D" id="1.10.1450.10">
    <property type="entry name" value="Tetraspanin"/>
    <property type="match status" value="1"/>
</dbReference>
<keyword evidence="6" id="KW-1015">Disulfide bond</keyword>
<evidence type="ECO:0000256" key="6">
    <source>
        <dbReference type="PIRSR" id="PIRSR002419-1"/>
    </source>
</evidence>
<dbReference type="InterPro" id="IPR000301">
    <property type="entry name" value="Tetraspanin_animals"/>
</dbReference>
<dbReference type="GO" id="GO:0016020">
    <property type="term" value="C:membrane"/>
    <property type="evidence" value="ECO:0007669"/>
    <property type="project" value="UniProtKB-SubCell"/>
</dbReference>
<organism evidence="8 9">
    <name type="scientific">Calicophoron daubneyi</name>
    <name type="common">Rumen fluke</name>
    <name type="synonym">Paramphistomum daubneyi</name>
    <dbReference type="NCBI Taxonomy" id="300641"/>
    <lineage>
        <taxon>Eukaryota</taxon>
        <taxon>Metazoa</taxon>
        <taxon>Spiralia</taxon>
        <taxon>Lophotrochozoa</taxon>
        <taxon>Platyhelminthes</taxon>
        <taxon>Trematoda</taxon>
        <taxon>Digenea</taxon>
        <taxon>Plagiorchiida</taxon>
        <taxon>Pronocephalata</taxon>
        <taxon>Paramphistomoidea</taxon>
        <taxon>Paramphistomidae</taxon>
        <taxon>Calicophoron</taxon>
    </lineage>
</organism>
<dbReference type="PANTHER" id="PTHR19282">
    <property type="entry name" value="TETRASPANIN"/>
    <property type="match status" value="1"/>
</dbReference>
<evidence type="ECO:0000256" key="7">
    <source>
        <dbReference type="RuleBase" id="RU361218"/>
    </source>
</evidence>
<dbReference type="PIRSF" id="PIRSF002419">
    <property type="entry name" value="Tetraspanin"/>
    <property type="match status" value="1"/>
</dbReference>
<feature type="transmembrane region" description="Helical" evidence="7">
    <location>
        <begin position="95"/>
        <end position="117"/>
    </location>
</feature>
<name>A0AAV2T236_CALDB</name>
<evidence type="ECO:0000313" key="9">
    <source>
        <dbReference type="Proteomes" id="UP001497525"/>
    </source>
</evidence>
<evidence type="ECO:0000256" key="3">
    <source>
        <dbReference type="ARBA" id="ARBA00022692"/>
    </source>
</evidence>
<dbReference type="Pfam" id="PF00335">
    <property type="entry name" value="Tetraspanin"/>
    <property type="match status" value="1"/>
</dbReference>
<evidence type="ECO:0000256" key="5">
    <source>
        <dbReference type="ARBA" id="ARBA00023136"/>
    </source>
</evidence>
<dbReference type="InterPro" id="IPR008952">
    <property type="entry name" value="Tetraspanin_EC2_sf"/>
</dbReference>
<reference evidence="8" key="1">
    <citation type="submission" date="2024-06" db="EMBL/GenBank/DDBJ databases">
        <authorList>
            <person name="Liu X."/>
            <person name="Lenzi L."/>
            <person name="Haldenby T S."/>
            <person name="Uol C."/>
        </authorList>
    </citation>
    <scope>NUCLEOTIDE SEQUENCE</scope>
</reference>
<feature type="transmembrane region" description="Helical" evidence="7">
    <location>
        <begin position="27"/>
        <end position="49"/>
    </location>
</feature>
<evidence type="ECO:0000256" key="2">
    <source>
        <dbReference type="ARBA" id="ARBA00006840"/>
    </source>
</evidence>
<feature type="disulfide bond" evidence="6">
    <location>
        <begin position="160"/>
        <end position="181"/>
    </location>
</feature>
<comment type="similarity">
    <text evidence="2 7">Belongs to the tetraspanin (TM4SF) family.</text>
</comment>
<evidence type="ECO:0000256" key="1">
    <source>
        <dbReference type="ARBA" id="ARBA00004141"/>
    </source>
</evidence>
<comment type="caution">
    <text evidence="8">The sequence shown here is derived from an EMBL/GenBank/DDBJ whole genome shotgun (WGS) entry which is preliminary data.</text>
</comment>
<dbReference type="PRINTS" id="PR00259">
    <property type="entry name" value="TMFOUR"/>
</dbReference>
<dbReference type="EMBL" id="CAXLJL010000001">
    <property type="protein sequence ID" value="CAL5129373.1"/>
    <property type="molecule type" value="Genomic_DNA"/>
</dbReference>
<protein>
    <recommendedName>
        <fullName evidence="7">Tetraspanin</fullName>
    </recommendedName>
</protein>
<feature type="transmembrane region" description="Helical" evidence="7">
    <location>
        <begin position="69"/>
        <end position="88"/>
    </location>
</feature>